<accession>A0AA85K5A7</accession>
<organism evidence="11 12">
    <name type="scientific">Trichobilharzia regenti</name>
    <name type="common">Nasal bird schistosome</name>
    <dbReference type="NCBI Taxonomy" id="157069"/>
    <lineage>
        <taxon>Eukaryota</taxon>
        <taxon>Metazoa</taxon>
        <taxon>Spiralia</taxon>
        <taxon>Lophotrochozoa</taxon>
        <taxon>Platyhelminthes</taxon>
        <taxon>Trematoda</taxon>
        <taxon>Digenea</taxon>
        <taxon>Strigeidida</taxon>
        <taxon>Schistosomatoidea</taxon>
        <taxon>Schistosomatidae</taxon>
        <taxon>Trichobilharzia</taxon>
    </lineage>
</organism>
<keyword evidence="5" id="KW-0853">WD repeat</keyword>
<feature type="region of interest" description="Disordered" evidence="9">
    <location>
        <begin position="492"/>
        <end position="543"/>
    </location>
</feature>
<evidence type="ECO:0000256" key="9">
    <source>
        <dbReference type="SAM" id="MobiDB-lite"/>
    </source>
</evidence>
<evidence type="ECO:0000256" key="6">
    <source>
        <dbReference type="ARBA" id="ARBA00022737"/>
    </source>
</evidence>
<comment type="similarity">
    <text evidence="2">Belongs to the WD repeat EIF2A family.</text>
</comment>
<dbReference type="InterPro" id="IPR011387">
    <property type="entry name" value="TIF2A"/>
</dbReference>
<proteinExistence type="inferred from homology"/>
<feature type="domain" description="Translation initiation factor beta propellor-like" evidence="10">
    <location>
        <begin position="208"/>
        <end position="407"/>
    </location>
</feature>
<sequence length="590" mass="65746">MVFVCWSSDGLRLYELDESKKIKQLEHQPSNSIKCLSIAKSSQCLGYLDETKVTLINADNQSVYSTIPSESASRILISPCGKYGFIYKSFRVDNENPNGLPNLFVYDFIKGIKLKEYIYKKGDGWQPQWNSNSSLCSIFVNGEIHIYANNQFSEKPSTKLSLKGIRHFSMSSSIQPNFAVYIPGDKNQPSFVRVYHYADNQLTPVASKSFFRADTVRLLWNDKGTDLLVFTSTKLSDESYYGDQGLYYVSASRSGDSAVVPMPRKGPIYQIAWQPSAASKKNKDKKKEEEYFVVCYGFMPATVTIFNLNCEPVHELGTGSWNEIHFNPHGNLLLLAGLGNLSGDMSVWNFTTHEQLSSFKTVDVTSVQWCPDGEHLIFSTTTPRLRVNNGFGIWHYSGKQLSYQPVERRAVPRPATMDLPAAIDHELYQVSIVSPAKFSPPPEPKSYMSATNSTVNASVNKPASVYVPPSLRNRSAVAIQAMKASAIGDSTKLPVNADKTSKNKQSNTVNTNKSVNNSVVSKGKNNSDAGIHQTASDPKNQKQVNQICKKLNQIEKLKEEQASGKALAFNQLEKIASEQELRDELARLCL</sequence>
<dbReference type="PANTHER" id="PTHR13227">
    <property type="entry name" value="EUKARYOTIC TRANSLATION INITIATION FACTOR 2A"/>
    <property type="match status" value="1"/>
</dbReference>
<keyword evidence="6" id="KW-0677">Repeat</keyword>
<dbReference type="GO" id="GO:0003743">
    <property type="term" value="F:translation initiation factor activity"/>
    <property type="evidence" value="ECO:0007669"/>
    <property type="project" value="UniProtKB-KW"/>
</dbReference>
<evidence type="ECO:0000259" key="10">
    <source>
        <dbReference type="Pfam" id="PF08662"/>
    </source>
</evidence>
<reference evidence="12" key="2">
    <citation type="submission" date="2023-11" db="UniProtKB">
        <authorList>
            <consortium name="WormBaseParasite"/>
        </authorList>
    </citation>
    <scope>IDENTIFICATION</scope>
</reference>
<dbReference type="AlphaFoldDB" id="A0AA85K5A7"/>
<dbReference type="WBParaSite" id="TREG1_60070.1">
    <property type="protein sequence ID" value="TREG1_60070.1"/>
    <property type="gene ID" value="TREG1_60070"/>
</dbReference>
<dbReference type="PANTHER" id="PTHR13227:SF0">
    <property type="entry name" value="EUKARYOTIC TRANSLATION INITIATION FACTOR 2A"/>
    <property type="match status" value="1"/>
</dbReference>
<dbReference type="Gene3D" id="2.130.10.10">
    <property type="entry name" value="YVTN repeat-like/Quinoprotein amine dehydrogenase"/>
    <property type="match status" value="1"/>
</dbReference>
<keyword evidence="11" id="KW-1185">Reference proteome</keyword>
<keyword evidence="8" id="KW-0648">Protein biosynthesis</keyword>
<evidence type="ECO:0000256" key="5">
    <source>
        <dbReference type="ARBA" id="ARBA00022574"/>
    </source>
</evidence>
<dbReference type="GO" id="GO:0006417">
    <property type="term" value="P:regulation of translation"/>
    <property type="evidence" value="ECO:0007669"/>
    <property type="project" value="UniProtKB-KW"/>
</dbReference>
<keyword evidence="4" id="KW-0396">Initiation factor</keyword>
<dbReference type="InterPro" id="IPR013979">
    <property type="entry name" value="TIF_beta_prop-like"/>
</dbReference>
<protein>
    <recommendedName>
        <fullName evidence="3">Eukaryotic translation initiation factor 2A</fullName>
    </recommendedName>
</protein>
<evidence type="ECO:0000256" key="1">
    <source>
        <dbReference type="ARBA" id="ARBA00003993"/>
    </source>
</evidence>
<evidence type="ECO:0000256" key="3">
    <source>
        <dbReference type="ARBA" id="ARBA00013819"/>
    </source>
</evidence>
<evidence type="ECO:0000256" key="2">
    <source>
        <dbReference type="ARBA" id="ARBA00009573"/>
    </source>
</evidence>
<dbReference type="SUPFAM" id="SSF69322">
    <property type="entry name" value="Tricorn protease domain 2"/>
    <property type="match status" value="1"/>
</dbReference>
<comment type="function">
    <text evidence="1">Functions in the early steps of protein synthesis of a small number of specific mRNAs. Acts by directing the binding of methionyl-tRNAi to 40S ribosomal subunits. In contrast to the eIF-2 complex, it binds methionyl-tRNAi to 40S subunits in a codon-dependent manner, whereas the eIF-2 complex binds methionyl-tRNAi to 40S subunits in a GTP-dependent manner.</text>
</comment>
<evidence type="ECO:0000256" key="4">
    <source>
        <dbReference type="ARBA" id="ARBA00022540"/>
    </source>
</evidence>
<dbReference type="GO" id="GO:0043022">
    <property type="term" value="F:ribosome binding"/>
    <property type="evidence" value="ECO:0007669"/>
    <property type="project" value="TreeGrafter"/>
</dbReference>
<dbReference type="GO" id="GO:0003729">
    <property type="term" value="F:mRNA binding"/>
    <property type="evidence" value="ECO:0007669"/>
    <property type="project" value="TreeGrafter"/>
</dbReference>
<evidence type="ECO:0000313" key="11">
    <source>
        <dbReference type="Proteomes" id="UP000050795"/>
    </source>
</evidence>
<evidence type="ECO:0000313" key="12">
    <source>
        <dbReference type="WBParaSite" id="TREG1_60070.1"/>
    </source>
</evidence>
<evidence type="ECO:0000256" key="8">
    <source>
        <dbReference type="ARBA" id="ARBA00022917"/>
    </source>
</evidence>
<dbReference type="GO" id="GO:0000049">
    <property type="term" value="F:tRNA binding"/>
    <property type="evidence" value="ECO:0007669"/>
    <property type="project" value="TreeGrafter"/>
</dbReference>
<dbReference type="Proteomes" id="UP000050795">
    <property type="component" value="Unassembled WGS sequence"/>
</dbReference>
<reference evidence="11" key="1">
    <citation type="submission" date="2022-06" db="EMBL/GenBank/DDBJ databases">
        <authorList>
            <person name="Berger JAMES D."/>
            <person name="Berger JAMES D."/>
        </authorList>
    </citation>
    <scope>NUCLEOTIDE SEQUENCE [LARGE SCALE GENOMIC DNA]</scope>
</reference>
<dbReference type="GO" id="GO:0022627">
    <property type="term" value="C:cytosolic small ribosomal subunit"/>
    <property type="evidence" value="ECO:0007669"/>
    <property type="project" value="TreeGrafter"/>
</dbReference>
<evidence type="ECO:0000256" key="7">
    <source>
        <dbReference type="ARBA" id="ARBA00022845"/>
    </source>
</evidence>
<dbReference type="InterPro" id="IPR015943">
    <property type="entry name" value="WD40/YVTN_repeat-like_dom_sf"/>
</dbReference>
<keyword evidence="7" id="KW-0810">Translation regulation</keyword>
<feature type="compositionally biased region" description="Low complexity" evidence="9">
    <location>
        <begin position="506"/>
        <end position="527"/>
    </location>
</feature>
<feature type="compositionally biased region" description="Polar residues" evidence="9">
    <location>
        <begin position="533"/>
        <end position="543"/>
    </location>
</feature>
<name>A0AA85K5A7_TRIRE</name>
<dbReference type="Pfam" id="PF08662">
    <property type="entry name" value="eIF2A"/>
    <property type="match status" value="1"/>
</dbReference>